<feature type="domain" description="Acyltransferase 3" evidence="8">
    <location>
        <begin position="9"/>
        <end position="302"/>
    </location>
</feature>
<keyword evidence="4 7" id="KW-0812">Transmembrane</keyword>
<dbReference type="PANTHER" id="PTHR40074">
    <property type="entry name" value="O-ACETYLTRANSFERASE WECH"/>
    <property type="match status" value="1"/>
</dbReference>
<dbReference type="Proteomes" id="UP001597102">
    <property type="component" value="Unassembled WGS sequence"/>
</dbReference>
<dbReference type="PANTHER" id="PTHR40074:SF4">
    <property type="entry name" value="INNER MEMBRANE PROTEIN YCFT"/>
    <property type="match status" value="1"/>
</dbReference>
<accession>A0ABW3J518</accession>
<feature type="transmembrane region" description="Helical" evidence="7">
    <location>
        <begin position="202"/>
        <end position="222"/>
    </location>
</feature>
<keyword evidence="5 7" id="KW-1133">Transmembrane helix</keyword>
<evidence type="ECO:0000256" key="7">
    <source>
        <dbReference type="SAM" id="Phobius"/>
    </source>
</evidence>
<feature type="transmembrane region" description="Helical" evidence="7">
    <location>
        <begin position="228"/>
        <end position="252"/>
    </location>
</feature>
<feature type="transmembrane region" description="Helical" evidence="7">
    <location>
        <begin position="51"/>
        <end position="68"/>
    </location>
</feature>
<feature type="transmembrane region" description="Helical" evidence="7">
    <location>
        <begin position="264"/>
        <end position="284"/>
    </location>
</feature>
<comment type="caution">
    <text evidence="9">The sequence shown here is derived from an EMBL/GenBank/DDBJ whole genome shotgun (WGS) entry which is preliminary data.</text>
</comment>
<keyword evidence="3" id="KW-1003">Cell membrane</keyword>
<evidence type="ECO:0000256" key="5">
    <source>
        <dbReference type="ARBA" id="ARBA00022989"/>
    </source>
</evidence>
<name>A0ABW3J518_9HYPH</name>
<evidence type="ECO:0000259" key="8">
    <source>
        <dbReference type="Pfam" id="PF01757"/>
    </source>
</evidence>
<keyword evidence="9" id="KW-0808">Transferase</keyword>
<feature type="transmembrane region" description="Helical" evidence="7">
    <location>
        <begin position="117"/>
        <end position="138"/>
    </location>
</feature>
<protein>
    <submittedName>
        <fullName evidence="9">Acyltransferase family protein</fullName>
    </submittedName>
</protein>
<comment type="subcellular location">
    <subcellularLocation>
        <location evidence="1">Cell membrane</location>
        <topology evidence="1">Multi-pass membrane protein</topology>
    </subcellularLocation>
</comment>
<proteinExistence type="inferred from homology"/>
<feature type="transmembrane region" description="Helical" evidence="7">
    <location>
        <begin position="290"/>
        <end position="312"/>
    </location>
</feature>
<evidence type="ECO:0000256" key="3">
    <source>
        <dbReference type="ARBA" id="ARBA00022475"/>
    </source>
</evidence>
<feature type="transmembrane region" description="Helical" evidence="7">
    <location>
        <begin position="172"/>
        <end position="190"/>
    </location>
</feature>
<feature type="transmembrane region" description="Helical" evidence="7">
    <location>
        <begin position="145"/>
        <end position="160"/>
    </location>
</feature>
<keyword evidence="10" id="KW-1185">Reference proteome</keyword>
<dbReference type="RefSeq" id="WP_379083943.1">
    <property type="nucleotide sequence ID" value="NZ_JBHTJO010000001.1"/>
</dbReference>
<dbReference type="InterPro" id="IPR002656">
    <property type="entry name" value="Acyl_transf_3_dom"/>
</dbReference>
<dbReference type="EMBL" id="JBHTJO010000001">
    <property type="protein sequence ID" value="MFD0985515.1"/>
    <property type="molecule type" value="Genomic_DNA"/>
</dbReference>
<evidence type="ECO:0000256" key="4">
    <source>
        <dbReference type="ARBA" id="ARBA00022692"/>
    </source>
</evidence>
<dbReference type="Pfam" id="PF01757">
    <property type="entry name" value="Acyl_transf_3"/>
    <property type="match status" value="1"/>
</dbReference>
<evidence type="ECO:0000313" key="9">
    <source>
        <dbReference type="EMBL" id="MFD0985515.1"/>
    </source>
</evidence>
<keyword evidence="6 7" id="KW-0472">Membrane</keyword>
<keyword evidence="9" id="KW-0012">Acyltransferase</keyword>
<organism evidence="9 10">
    <name type="scientific">Methyloligella solikamskensis</name>
    <dbReference type="NCBI Taxonomy" id="1177756"/>
    <lineage>
        <taxon>Bacteria</taxon>
        <taxon>Pseudomonadati</taxon>
        <taxon>Pseudomonadota</taxon>
        <taxon>Alphaproteobacteria</taxon>
        <taxon>Hyphomicrobiales</taxon>
        <taxon>Hyphomicrobiaceae</taxon>
        <taxon>Methyloligella</taxon>
    </lineage>
</organism>
<reference evidence="10" key="1">
    <citation type="journal article" date="2019" name="Int. J. Syst. Evol. Microbiol.">
        <title>The Global Catalogue of Microorganisms (GCM) 10K type strain sequencing project: providing services to taxonomists for standard genome sequencing and annotation.</title>
        <authorList>
            <consortium name="The Broad Institute Genomics Platform"/>
            <consortium name="The Broad Institute Genome Sequencing Center for Infectious Disease"/>
            <person name="Wu L."/>
            <person name="Ma J."/>
        </authorList>
    </citation>
    <scope>NUCLEOTIDE SEQUENCE [LARGE SCALE GENOMIC DNA]</scope>
    <source>
        <strain evidence="10">CCUG 61697</strain>
    </source>
</reference>
<sequence>MEANKQRVGWVDYAKGFCIVMVVMMHSTLGVEAAVGETSWMGALVAFAKPFRMPDFFLISGLFLARVIDRDWKTYLDKKVVHFAYFYALWVTIQFAFKAPGFAAELGWTGVIEEYLLSFIQPFGTLWFIYLLPVFFLVTKLTRRVPVPLMFAGACALQIAQPETGWIVLDEFSTRFVYFYTGYAFAPFVFRFADRVMAQQRGAIAFLGAWAVFEAVMVFGGYSHVPGIGLGLGFLGAMAVVAFSALLSTWNWARPIRFAGENSIVVYLAFFLPMAVTRTVLLHLTPDINVGLAALTVTAVGAVTPLIFYVLVRRTPLMFLFRRPAWAHLEAPQRVRTAALSGAGQAEPAARY</sequence>
<evidence type="ECO:0000256" key="6">
    <source>
        <dbReference type="ARBA" id="ARBA00023136"/>
    </source>
</evidence>
<dbReference type="GO" id="GO:0016746">
    <property type="term" value="F:acyltransferase activity"/>
    <property type="evidence" value="ECO:0007669"/>
    <property type="project" value="UniProtKB-KW"/>
</dbReference>
<feature type="transmembrane region" description="Helical" evidence="7">
    <location>
        <begin position="12"/>
        <end position="31"/>
    </location>
</feature>
<evidence type="ECO:0000256" key="1">
    <source>
        <dbReference type="ARBA" id="ARBA00004651"/>
    </source>
</evidence>
<evidence type="ECO:0000256" key="2">
    <source>
        <dbReference type="ARBA" id="ARBA00007400"/>
    </source>
</evidence>
<gene>
    <name evidence="9" type="ORF">ACFQ2F_00185</name>
</gene>
<comment type="similarity">
    <text evidence="2">Belongs to the acyltransferase 3 family.</text>
</comment>
<evidence type="ECO:0000313" key="10">
    <source>
        <dbReference type="Proteomes" id="UP001597102"/>
    </source>
</evidence>
<feature type="transmembrane region" description="Helical" evidence="7">
    <location>
        <begin position="80"/>
        <end position="97"/>
    </location>
</feature>